<evidence type="ECO:0000313" key="4">
    <source>
        <dbReference type="Proteomes" id="UP000228754"/>
    </source>
</evidence>
<evidence type="ECO:0000256" key="2">
    <source>
        <dbReference type="SAM" id="SignalP"/>
    </source>
</evidence>
<keyword evidence="2" id="KW-0732">Signal</keyword>
<keyword evidence="1" id="KW-1133">Transmembrane helix</keyword>
<proteinExistence type="predicted"/>
<keyword evidence="1" id="KW-0472">Membrane</keyword>
<name>A0A2A5IG06_BACPU</name>
<dbReference type="Proteomes" id="UP000228754">
    <property type="component" value="Unassembled WGS sequence"/>
</dbReference>
<feature type="chain" id="PRO_5012788783" evidence="2">
    <location>
        <begin position="30"/>
        <end position="76"/>
    </location>
</feature>
<sequence>MSFFKQAKKYGFPVAVGSSALFASAMASAEGQQDLAAVIKAALTSGQTNYGLVTAGVITMAALGFGVAMIVGWLRK</sequence>
<gene>
    <name evidence="3" type="ORF">CEY02_20310</name>
</gene>
<protein>
    <submittedName>
        <fullName evidence="3">Uncharacterized protein</fullName>
    </submittedName>
</protein>
<dbReference type="AlphaFoldDB" id="A0A2A5IG06"/>
<feature type="transmembrane region" description="Helical" evidence="1">
    <location>
        <begin position="53"/>
        <end position="74"/>
    </location>
</feature>
<evidence type="ECO:0000256" key="1">
    <source>
        <dbReference type="SAM" id="Phobius"/>
    </source>
</evidence>
<evidence type="ECO:0000313" key="3">
    <source>
        <dbReference type="EMBL" id="PCK16268.1"/>
    </source>
</evidence>
<comment type="caution">
    <text evidence="3">The sequence shown here is derived from an EMBL/GenBank/DDBJ whole genome shotgun (WGS) entry which is preliminary data.</text>
</comment>
<dbReference type="OrthoDB" id="5904767at2"/>
<accession>A0A2A5IG06</accession>
<dbReference type="EMBL" id="NKHG01000194">
    <property type="protein sequence ID" value="PCK16268.1"/>
    <property type="molecule type" value="Genomic_DNA"/>
</dbReference>
<keyword evidence="1" id="KW-0812">Transmembrane</keyword>
<organism evidence="3 4">
    <name type="scientific">Bacillus pumilus</name>
    <name type="common">Bacillus mesentericus</name>
    <dbReference type="NCBI Taxonomy" id="1408"/>
    <lineage>
        <taxon>Bacteria</taxon>
        <taxon>Bacillati</taxon>
        <taxon>Bacillota</taxon>
        <taxon>Bacilli</taxon>
        <taxon>Bacillales</taxon>
        <taxon>Bacillaceae</taxon>
        <taxon>Bacillus</taxon>
    </lineage>
</organism>
<reference evidence="3 4" key="1">
    <citation type="submission" date="2017-06" db="EMBL/GenBank/DDBJ databases">
        <title>Draft Genome Sequence of Bacillus sp Strain 36R Isolated from saline sediment at Atanasia, Sonora, Mexico.</title>
        <authorList>
            <person name="Sanchez Diaz R."/>
            <person name="Quiroz Macias M.E."/>
            <person name="Ibarra Gamez J.C."/>
            <person name="Enciso Ibarra J."/>
            <person name="Gomez Gil B."/>
            <person name="Galaviz Silva L."/>
        </authorList>
    </citation>
    <scope>NUCLEOTIDE SEQUENCE [LARGE SCALE GENOMIC DNA]</scope>
    <source>
        <strain evidence="3 4">36R_ATNSAL</strain>
    </source>
</reference>
<feature type="signal peptide" evidence="2">
    <location>
        <begin position="1"/>
        <end position="29"/>
    </location>
</feature>